<comment type="caution">
    <text evidence="1">The sequence shown here is derived from an EMBL/GenBank/DDBJ whole genome shotgun (WGS) entry which is preliminary data.</text>
</comment>
<reference evidence="1" key="2">
    <citation type="journal article" date="2021" name="PeerJ">
        <title>Extensive microbial diversity within the chicken gut microbiome revealed by metagenomics and culture.</title>
        <authorList>
            <person name="Gilroy R."/>
            <person name="Ravi A."/>
            <person name="Getino M."/>
            <person name="Pursley I."/>
            <person name="Horton D.L."/>
            <person name="Alikhan N.F."/>
            <person name="Baker D."/>
            <person name="Gharbi K."/>
            <person name="Hall N."/>
            <person name="Watson M."/>
            <person name="Adriaenssens E.M."/>
            <person name="Foster-Nyarko E."/>
            <person name="Jarju S."/>
            <person name="Secka A."/>
            <person name="Antonio M."/>
            <person name="Oren A."/>
            <person name="Chaudhuri R.R."/>
            <person name="La Ragione R."/>
            <person name="Hildebrand F."/>
            <person name="Pallen M.J."/>
        </authorList>
    </citation>
    <scope>NUCLEOTIDE SEQUENCE</scope>
    <source>
        <strain evidence="1">ChiSjej1B19-3389</strain>
    </source>
</reference>
<proteinExistence type="predicted"/>
<name>A0A9D1CTS4_9FIRM</name>
<dbReference type="Gene3D" id="3.40.640.10">
    <property type="entry name" value="Type I PLP-dependent aspartate aminotransferase-like (Major domain)"/>
    <property type="match status" value="1"/>
</dbReference>
<dbReference type="PANTHER" id="PTHR46658">
    <property type="entry name" value="CYS OR MET METABOLISM PYRIDOXAL-PHOSPHATE-DEPENDENT ENZYME"/>
    <property type="match status" value="1"/>
</dbReference>
<evidence type="ECO:0000313" key="2">
    <source>
        <dbReference type="Proteomes" id="UP000886787"/>
    </source>
</evidence>
<sequence length="430" mass="46718">MKNTLFQIDNKILQLSEQAMKLCSRQMQQIEEMQDYNQQKMLYAFQQAGVSESHFTASTGYGYGDRGRDALDQVFATVFDAQDALVRHNFVSGTHALTVALFGLLRPGDTMLCVTGRPYDTLLGVIGVDGRQGTLNKGSLQDFGICYREIPLDKDGHVQLQAIKEAMDSHIKMVYIQRSRGYDLRPSLLTEEIAQIAHTAKAVVPECIVMLDNCYGEFVETEQPLANGVDIMAGSLIKNPGGSIAPTGGYIAGKKNLVEMCACRLTTPSTGREIGATLGNNRELFMGAFHAPHVTGEAVKTAVFAAALFELLGFAVSPRYDERRGDIIQTLLLENSGALVAFCKGIQRGAPVDSFVIPEPWDMPGYDSKVIMAAGAFTLGASIELSADAPLRPPYAAWLQGGINFHSGKLGIMLAAQSMLEEGFINGRVF</sequence>
<protein>
    <submittedName>
        <fullName evidence="1">Methionine gamma-lyase family protein</fullName>
    </submittedName>
</protein>
<gene>
    <name evidence="1" type="ORF">IAD32_02725</name>
</gene>
<reference evidence="1" key="1">
    <citation type="submission" date="2020-10" db="EMBL/GenBank/DDBJ databases">
        <authorList>
            <person name="Gilroy R."/>
        </authorList>
    </citation>
    <scope>NUCLEOTIDE SEQUENCE</scope>
    <source>
        <strain evidence="1">ChiSjej1B19-3389</strain>
    </source>
</reference>
<dbReference type="SUPFAM" id="SSF53383">
    <property type="entry name" value="PLP-dependent transferases"/>
    <property type="match status" value="1"/>
</dbReference>
<dbReference type="InterPro" id="IPR009651">
    <property type="entry name" value="Met_g_lyase_put"/>
</dbReference>
<evidence type="ECO:0000313" key="1">
    <source>
        <dbReference type="EMBL" id="HIQ80182.1"/>
    </source>
</evidence>
<accession>A0A9D1CTS4</accession>
<dbReference type="PANTHER" id="PTHR46658:SF1">
    <property type="entry name" value="CYS OR MET METABOLISM PYRIDOXAL-PHOSPHATE-DEPENDENT ENZYME"/>
    <property type="match status" value="1"/>
</dbReference>
<dbReference type="InterPro" id="IPR015424">
    <property type="entry name" value="PyrdxlP-dep_Trfase"/>
</dbReference>
<dbReference type="EMBL" id="DVFW01000018">
    <property type="protein sequence ID" value="HIQ80182.1"/>
    <property type="molecule type" value="Genomic_DNA"/>
</dbReference>
<dbReference type="InterPro" id="IPR015421">
    <property type="entry name" value="PyrdxlP-dep_Trfase_major"/>
</dbReference>
<dbReference type="Proteomes" id="UP000886787">
    <property type="component" value="Unassembled WGS sequence"/>
</dbReference>
<dbReference type="Pfam" id="PF06838">
    <property type="entry name" value="Met_gamma_lyase"/>
    <property type="match status" value="1"/>
</dbReference>
<dbReference type="Gene3D" id="3.90.1150.60">
    <property type="entry name" value="Methioning gamme-lyase, C-terminal domain"/>
    <property type="match status" value="1"/>
</dbReference>
<organism evidence="1 2">
    <name type="scientific">Candidatus Scatavimonas merdigallinarum</name>
    <dbReference type="NCBI Taxonomy" id="2840914"/>
    <lineage>
        <taxon>Bacteria</taxon>
        <taxon>Bacillati</taxon>
        <taxon>Bacillota</taxon>
        <taxon>Clostridia</taxon>
        <taxon>Eubacteriales</taxon>
        <taxon>Oscillospiraceae</taxon>
        <taxon>Oscillospiraceae incertae sedis</taxon>
        <taxon>Candidatus Scatavimonas</taxon>
    </lineage>
</organism>
<dbReference type="AlphaFoldDB" id="A0A9D1CTS4"/>